<feature type="region of interest" description="Disordered" evidence="1">
    <location>
        <begin position="1"/>
        <end position="253"/>
    </location>
</feature>
<feature type="compositionally biased region" description="Low complexity" evidence="1">
    <location>
        <begin position="240"/>
        <end position="249"/>
    </location>
</feature>
<protein>
    <submittedName>
        <fullName evidence="2">Uncharacterized protein</fullName>
    </submittedName>
</protein>
<feature type="compositionally biased region" description="Low complexity" evidence="1">
    <location>
        <begin position="495"/>
        <end position="506"/>
    </location>
</feature>
<name>A0A7S3QZK2_DUNTE</name>
<evidence type="ECO:0000313" key="2">
    <source>
        <dbReference type="EMBL" id="CAE0498022.1"/>
    </source>
</evidence>
<sequence>MLAGLWRTLPPPPDARAGCSLGSGRNVAPGSVNSGGPPRAPTAIALSPQPKHQRRSSRRAVRAAAAQQWPPNMPPPTSSKSGSNAGSGAHSTTNDAATSTQPQPGNWDGSSQGGGGEEQVDGWMPGSDGDYDAFYDGSDWGEPEPIRDWGEGPWRPDPYSSWGDQGYDLGYDAYSSGPPPPPPPPPGAYPNSTGAASDGEGSRNGGPAYEDNGFAADPLSAGPGYYAQEEEASRRRESGGEASSSSRGRPFLSDITLLTREEMEMLMPVPPTRSQTNFYQPKSIQERLVQIASSVGVSLALSKSAVLAAPVLLYPIWSPWVKAGCKNLEVYTKQLRCLGLWRAQVLEVQVFGGSPFTAGGWAFGGRSSRATAPTVRVLIGDGWPSGARVQLEFPYTFRSELLSPGEPVEALVLARDATFSAFKVIREVYAPGLGLWLSDYPFIDKSAFLDVSLQIENERQADAERTVDIEAVWEDEQNSAAQPGPSEGAADDLFSQSSSRTGAASS</sequence>
<proteinExistence type="predicted"/>
<organism evidence="2">
    <name type="scientific">Dunaliella tertiolecta</name>
    <name type="common">Green alga</name>
    <dbReference type="NCBI Taxonomy" id="3047"/>
    <lineage>
        <taxon>Eukaryota</taxon>
        <taxon>Viridiplantae</taxon>
        <taxon>Chlorophyta</taxon>
        <taxon>core chlorophytes</taxon>
        <taxon>Chlorophyceae</taxon>
        <taxon>CS clade</taxon>
        <taxon>Chlamydomonadales</taxon>
        <taxon>Dunaliellaceae</taxon>
        <taxon>Dunaliella</taxon>
    </lineage>
</organism>
<feature type="compositionally biased region" description="Pro residues" evidence="1">
    <location>
        <begin position="177"/>
        <end position="188"/>
    </location>
</feature>
<dbReference type="EMBL" id="HBIP01021927">
    <property type="protein sequence ID" value="CAE0498022.1"/>
    <property type="molecule type" value="Transcribed_RNA"/>
</dbReference>
<feature type="compositionally biased region" description="Basic residues" evidence="1">
    <location>
        <begin position="51"/>
        <end position="61"/>
    </location>
</feature>
<gene>
    <name evidence="2" type="ORF">DTER00134_LOCUS13095</name>
</gene>
<feature type="compositionally biased region" description="Low complexity" evidence="1">
    <location>
        <begin position="78"/>
        <end position="93"/>
    </location>
</feature>
<evidence type="ECO:0000256" key="1">
    <source>
        <dbReference type="SAM" id="MobiDB-lite"/>
    </source>
</evidence>
<dbReference type="AlphaFoldDB" id="A0A7S3QZK2"/>
<reference evidence="2" key="1">
    <citation type="submission" date="2021-01" db="EMBL/GenBank/DDBJ databases">
        <authorList>
            <person name="Corre E."/>
            <person name="Pelletier E."/>
            <person name="Niang G."/>
            <person name="Scheremetjew M."/>
            <person name="Finn R."/>
            <person name="Kale V."/>
            <person name="Holt S."/>
            <person name="Cochrane G."/>
            <person name="Meng A."/>
            <person name="Brown T."/>
            <person name="Cohen L."/>
        </authorList>
    </citation>
    <scope>NUCLEOTIDE SEQUENCE</scope>
    <source>
        <strain evidence="2">CCMP1320</strain>
    </source>
</reference>
<accession>A0A7S3QZK2</accession>
<feature type="region of interest" description="Disordered" evidence="1">
    <location>
        <begin position="474"/>
        <end position="506"/>
    </location>
</feature>
<feature type="compositionally biased region" description="Polar residues" evidence="1">
    <location>
        <begin position="94"/>
        <end position="104"/>
    </location>
</feature>